<sequence>MEERKINFKKNDDNTPVLDPDGTLHGMLCVKMETLVKNFSLLLYLLQKGELNEGTKESSAELFEQNSIEILNSLGYEGDINKKYNEYIQEIRSLNHENLELRKQLGMKVSNEDARERLKLICESFYEWWHNEGTGNIESITFNEYGMTATLRGYIHPFRHVRKAEEQVSMLKHKGFDVSSLVRYGQHLTASEKNFNMLKELFENSFPHSNIDKINTTTYLGSESKGEYIYVISEIIVNFNNLDDI</sequence>
<dbReference type="AlphaFoldDB" id="A0A3E4Z7C6"/>
<gene>
    <name evidence="1" type="ORF">DXB87_10900</name>
</gene>
<dbReference type="Proteomes" id="UP000260814">
    <property type="component" value="Unassembled WGS sequence"/>
</dbReference>
<evidence type="ECO:0000313" key="2">
    <source>
        <dbReference type="Proteomes" id="UP000260814"/>
    </source>
</evidence>
<accession>A0A3E4Z7C6</accession>
<reference evidence="1 2" key="1">
    <citation type="submission" date="2018-08" db="EMBL/GenBank/DDBJ databases">
        <title>A genome reference for cultivated species of the human gut microbiota.</title>
        <authorList>
            <person name="Zou Y."/>
            <person name="Xue W."/>
            <person name="Luo G."/>
        </authorList>
    </citation>
    <scope>NUCLEOTIDE SEQUENCE [LARGE SCALE GENOMIC DNA]</scope>
    <source>
        <strain evidence="1 2">OM06-2</strain>
    </source>
</reference>
<dbReference type="RefSeq" id="WP_117702195.1">
    <property type="nucleotide sequence ID" value="NZ_QSTW01000013.1"/>
</dbReference>
<protein>
    <submittedName>
        <fullName evidence="1">Uncharacterized protein</fullName>
    </submittedName>
</protein>
<evidence type="ECO:0000313" key="1">
    <source>
        <dbReference type="EMBL" id="RGM90401.1"/>
    </source>
</evidence>
<dbReference type="EMBL" id="QSTW01000013">
    <property type="protein sequence ID" value="RGM90401.1"/>
    <property type="molecule type" value="Genomic_DNA"/>
</dbReference>
<name>A0A3E4Z7C6_9BACT</name>
<comment type="caution">
    <text evidence="1">The sequence shown here is derived from an EMBL/GenBank/DDBJ whole genome shotgun (WGS) entry which is preliminary data.</text>
</comment>
<organism evidence="1 2">
    <name type="scientific">Phocaeicola plebeius</name>
    <dbReference type="NCBI Taxonomy" id="310297"/>
    <lineage>
        <taxon>Bacteria</taxon>
        <taxon>Pseudomonadati</taxon>
        <taxon>Bacteroidota</taxon>
        <taxon>Bacteroidia</taxon>
        <taxon>Bacteroidales</taxon>
        <taxon>Bacteroidaceae</taxon>
        <taxon>Phocaeicola</taxon>
    </lineage>
</organism>
<proteinExistence type="predicted"/>